<evidence type="ECO:0000313" key="2">
    <source>
        <dbReference type="Proteomes" id="UP000665025"/>
    </source>
</evidence>
<dbReference type="Proteomes" id="UP000665025">
    <property type="component" value="Chromosome 1"/>
</dbReference>
<accession>A0ABX7V6R4</accession>
<dbReference type="RefSeq" id="WP_209053083.1">
    <property type="nucleotide sequence ID" value="NZ_CP072425.1"/>
</dbReference>
<protein>
    <recommendedName>
        <fullName evidence="3">DUF4274 domain-containing protein</fullName>
    </recommendedName>
</protein>
<keyword evidence="2" id="KW-1185">Reference proteome</keyword>
<reference evidence="1 2" key="1">
    <citation type="submission" date="2021-03" db="EMBL/GenBank/DDBJ databases">
        <title>Complete Genome of Pseudoalteromonas viridis Strain BBR56, a new biocontrol bacterial candidate.</title>
        <authorList>
            <person name="Handayani D.P."/>
            <person name="Isnansetyo A."/>
            <person name="Istiqomah I."/>
            <person name="Jumina J."/>
        </authorList>
    </citation>
    <scope>NUCLEOTIDE SEQUENCE [LARGE SCALE GENOMIC DNA]</scope>
    <source>
        <strain evidence="1 2">BBR56</strain>
    </source>
</reference>
<sequence>MIREKIKDLFEELSIIAETHDELHDTDVRESLHMVLNYFFVWGKEANQLPISYGMFSEEGDIEVAKAINKFLDNAATCTDLFDIAIGKERLKLLQDSSIQVANGLQYDEFIGHADEPLPPNELPEDLFEPGYYY</sequence>
<evidence type="ECO:0008006" key="3">
    <source>
        <dbReference type="Google" id="ProtNLM"/>
    </source>
</evidence>
<gene>
    <name evidence="1" type="ORF">J5X90_05845</name>
</gene>
<proteinExistence type="predicted"/>
<evidence type="ECO:0000313" key="1">
    <source>
        <dbReference type="EMBL" id="QTL36561.1"/>
    </source>
</evidence>
<organism evidence="1 2">
    <name type="scientific">Pseudoalteromonas viridis</name>
    <dbReference type="NCBI Taxonomy" id="339617"/>
    <lineage>
        <taxon>Bacteria</taxon>
        <taxon>Pseudomonadati</taxon>
        <taxon>Pseudomonadota</taxon>
        <taxon>Gammaproteobacteria</taxon>
        <taxon>Alteromonadales</taxon>
        <taxon>Pseudoalteromonadaceae</taxon>
        <taxon>Pseudoalteromonas</taxon>
    </lineage>
</organism>
<name>A0ABX7V6R4_9GAMM</name>
<dbReference type="EMBL" id="CP072425">
    <property type="protein sequence ID" value="QTL36561.1"/>
    <property type="molecule type" value="Genomic_DNA"/>
</dbReference>